<protein>
    <recommendedName>
        <fullName evidence="3">DUF2125 domain-containing protein</fullName>
    </recommendedName>
</protein>
<proteinExistence type="predicted"/>
<evidence type="ECO:0000313" key="1">
    <source>
        <dbReference type="EMBL" id="SMQ86276.1"/>
    </source>
</evidence>
<reference evidence="2" key="1">
    <citation type="submission" date="2017-04" db="EMBL/GenBank/DDBJ databases">
        <authorList>
            <person name="Varghese N."/>
            <person name="Submissions S."/>
        </authorList>
    </citation>
    <scope>NUCLEOTIDE SEQUENCE [LARGE SCALE GENOMIC DNA]</scope>
</reference>
<dbReference type="Pfam" id="PF09898">
    <property type="entry name" value="DUF2125"/>
    <property type="match status" value="1"/>
</dbReference>
<organism evidence="1 2">
    <name type="scientific">Devosia lucknowensis</name>
    <dbReference type="NCBI Taxonomy" id="1096929"/>
    <lineage>
        <taxon>Bacteria</taxon>
        <taxon>Pseudomonadati</taxon>
        <taxon>Pseudomonadota</taxon>
        <taxon>Alphaproteobacteria</taxon>
        <taxon>Hyphomicrobiales</taxon>
        <taxon>Devosiaceae</taxon>
        <taxon>Devosia</taxon>
    </lineage>
</organism>
<accession>A0A1Y6G850</accession>
<gene>
    <name evidence="1" type="ORF">SAMN06295905_3580</name>
</gene>
<dbReference type="Proteomes" id="UP000194474">
    <property type="component" value="Unassembled WGS sequence"/>
</dbReference>
<dbReference type="InterPro" id="IPR018666">
    <property type="entry name" value="DUF2125"/>
</dbReference>
<dbReference type="AlphaFoldDB" id="A0A1Y6G850"/>
<evidence type="ECO:0000313" key="2">
    <source>
        <dbReference type="Proteomes" id="UP000194474"/>
    </source>
</evidence>
<dbReference type="RefSeq" id="WP_086471870.1">
    <property type="nucleotide sequence ID" value="NZ_FXWK01000002.1"/>
</dbReference>
<dbReference type="EMBL" id="FXWK01000002">
    <property type="protein sequence ID" value="SMQ86276.1"/>
    <property type="molecule type" value="Genomic_DNA"/>
</dbReference>
<name>A0A1Y6G850_9HYPH</name>
<evidence type="ECO:0008006" key="3">
    <source>
        <dbReference type="Google" id="ProtNLM"/>
    </source>
</evidence>
<keyword evidence="2" id="KW-1185">Reference proteome</keyword>
<sequence length="323" mass="34662">MKKRIIILGTLVLFVVLAWTAGWYFIAGQVRSQVEMLALADGETTPQVTCETLNVVGFPFRFDIDCVNATVVSADLMVQVPGLRASVMVWRPTHVVASARGPATLSDAFTGLQQEISWSLLDASVRLDNWRIARLSVSGTDLAWNDRLFGETLIAKSPAIEMHLLDIPEQHNAETGRAALAGYLRAQDVEAPGMAVAATNAEVELEISALPDDIRNWGAVPFLQDWQQAGGTLRVVGIRASDGTADLTATGDLALDPQGYPVGSIAIDSIGVAERIGPFIEEPWRTLVLGVPGEDGRHKNQINFANGALSSGLVPIAQLAPLF</sequence>
<dbReference type="OrthoDB" id="7169664at2"/>